<evidence type="ECO:0000313" key="5">
    <source>
        <dbReference type="EMBL" id="KAE9261837.1"/>
    </source>
</evidence>
<reference evidence="7 9" key="1">
    <citation type="submission" date="2018-09" db="EMBL/GenBank/DDBJ databases">
        <title>Genomic investigation of the strawberry pathogen Phytophthora fragariae indicates pathogenicity is determined by transcriptional variation in three key races.</title>
        <authorList>
            <person name="Adams T.M."/>
            <person name="Armitage A.D."/>
            <person name="Sobczyk M.K."/>
            <person name="Bates H.J."/>
            <person name="Dunwell J.M."/>
            <person name="Nellist C.F."/>
            <person name="Harrison R.J."/>
        </authorList>
    </citation>
    <scope>NUCLEOTIDE SEQUENCE [LARGE SCALE GENOMIC DNA]</scope>
    <source>
        <strain evidence="2 7">SCRP249</strain>
        <strain evidence="4 9">SCRP324</strain>
        <strain evidence="5 8">SCRP333</strain>
    </source>
</reference>
<evidence type="ECO:0000313" key="9">
    <source>
        <dbReference type="Proteomes" id="UP000435112"/>
    </source>
</evidence>
<evidence type="ECO:0000313" key="6">
    <source>
        <dbReference type="EMBL" id="KAE9282332.1"/>
    </source>
</evidence>
<comment type="caution">
    <text evidence="2">The sequence shown here is derived from an EMBL/GenBank/DDBJ whole genome shotgun (WGS) entry which is preliminary data.</text>
</comment>
<dbReference type="Proteomes" id="UP000429607">
    <property type="component" value="Unassembled WGS sequence"/>
</dbReference>
<dbReference type="Proteomes" id="UP000435112">
    <property type="component" value="Unassembled WGS sequence"/>
</dbReference>
<feature type="signal peptide" evidence="1">
    <location>
        <begin position="1"/>
        <end position="17"/>
    </location>
</feature>
<dbReference type="AlphaFoldDB" id="A0A6A3HUY3"/>
<feature type="chain" id="PRO_5036164206" evidence="1">
    <location>
        <begin position="18"/>
        <end position="62"/>
    </location>
</feature>
<evidence type="ECO:0000313" key="8">
    <source>
        <dbReference type="Proteomes" id="UP000434957"/>
    </source>
</evidence>
<gene>
    <name evidence="3" type="ORF">PR001_g25153</name>
    <name evidence="2" type="ORF">PR001_g25957</name>
    <name evidence="4" type="ORF">PR002_g14821</name>
    <name evidence="6" type="ORF">PR003_g27437</name>
    <name evidence="5" type="ORF">PR003_g33780</name>
</gene>
<keyword evidence="8" id="KW-1185">Reference proteome</keyword>
<evidence type="ECO:0000256" key="1">
    <source>
        <dbReference type="SAM" id="SignalP"/>
    </source>
</evidence>
<name>A0A6A3HUY3_9STRA</name>
<dbReference type="EMBL" id="QXFV01003702">
    <property type="protein sequence ID" value="KAE8974556.1"/>
    <property type="molecule type" value="Genomic_DNA"/>
</dbReference>
<evidence type="ECO:0000313" key="3">
    <source>
        <dbReference type="EMBL" id="KAE8977357.1"/>
    </source>
</evidence>
<evidence type="ECO:0000313" key="7">
    <source>
        <dbReference type="Proteomes" id="UP000429607"/>
    </source>
</evidence>
<dbReference type="EMBL" id="QXFU01001046">
    <property type="protein sequence ID" value="KAE9012352.1"/>
    <property type="molecule type" value="Genomic_DNA"/>
</dbReference>
<evidence type="ECO:0000313" key="2">
    <source>
        <dbReference type="EMBL" id="KAE8974556.1"/>
    </source>
</evidence>
<dbReference type="EMBL" id="QXFV01003373">
    <property type="protein sequence ID" value="KAE8977357.1"/>
    <property type="molecule type" value="Genomic_DNA"/>
</dbReference>
<sequence length="62" mass="7183">MWHTRCCILRTVAVNYCVRFCLLSVGRIVSTDINPLLRRLRFVNIDADSNSTSNFSIYTMLL</sequence>
<dbReference type="Proteomes" id="UP000434957">
    <property type="component" value="Unassembled WGS sequence"/>
</dbReference>
<keyword evidence="1" id="KW-0732">Signal</keyword>
<dbReference type="EMBL" id="QXFT01003827">
    <property type="protein sequence ID" value="KAE9282332.1"/>
    <property type="molecule type" value="Genomic_DNA"/>
</dbReference>
<dbReference type="EMBL" id="QXFT01010048">
    <property type="protein sequence ID" value="KAE9261837.1"/>
    <property type="molecule type" value="Genomic_DNA"/>
</dbReference>
<evidence type="ECO:0000313" key="4">
    <source>
        <dbReference type="EMBL" id="KAE9012352.1"/>
    </source>
</evidence>
<dbReference type="OrthoDB" id="10270354at2759"/>
<protein>
    <submittedName>
        <fullName evidence="2">Uncharacterized protein</fullName>
    </submittedName>
</protein>
<organism evidence="2 7">
    <name type="scientific">Phytophthora rubi</name>
    <dbReference type="NCBI Taxonomy" id="129364"/>
    <lineage>
        <taxon>Eukaryota</taxon>
        <taxon>Sar</taxon>
        <taxon>Stramenopiles</taxon>
        <taxon>Oomycota</taxon>
        <taxon>Peronosporomycetes</taxon>
        <taxon>Peronosporales</taxon>
        <taxon>Peronosporaceae</taxon>
        <taxon>Phytophthora</taxon>
    </lineage>
</organism>
<proteinExistence type="predicted"/>
<accession>A0A6A3HUY3</accession>